<feature type="transmembrane region" description="Helical" evidence="10">
    <location>
        <begin position="94"/>
        <end position="112"/>
    </location>
</feature>
<feature type="transmembrane region" description="Helical" evidence="10">
    <location>
        <begin position="214"/>
        <end position="233"/>
    </location>
</feature>
<evidence type="ECO:0000256" key="2">
    <source>
        <dbReference type="ARBA" id="ARBA00022448"/>
    </source>
</evidence>
<dbReference type="CDD" id="cd06581">
    <property type="entry name" value="TM_PBP1_LivM_like"/>
    <property type="match status" value="1"/>
</dbReference>
<keyword evidence="12" id="KW-1185">Reference proteome</keyword>
<protein>
    <submittedName>
        <fullName evidence="11">Branched-chain amino acid ABC-type transport system, permease component</fullName>
    </submittedName>
</protein>
<dbReference type="InterPro" id="IPR043428">
    <property type="entry name" value="LivM-like"/>
</dbReference>
<feature type="compositionally biased region" description="Low complexity" evidence="9">
    <location>
        <begin position="641"/>
        <end position="655"/>
    </location>
</feature>
<organism evidence="11 12">
    <name type="scientific">Trujillonella endophytica</name>
    <dbReference type="NCBI Taxonomy" id="673521"/>
    <lineage>
        <taxon>Bacteria</taxon>
        <taxon>Bacillati</taxon>
        <taxon>Actinomycetota</taxon>
        <taxon>Actinomycetes</taxon>
        <taxon>Geodermatophilales</taxon>
        <taxon>Geodermatophilaceae</taxon>
        <taxon>Trujillonella</taxon>
    </lineage>
</organism>
<feature type="transmembrane region" description="Helical" evidence="10">
    <location>
        <begin position="324"/>
        <end position="344"/>
    </location>
</feature>
<dbReference type="STRING" id="673521.SAMN05660991_04123"/>
<dbReference type="RefSeq" id="WP_091948153.1">
    <property type="nucleotide sequence ID" value="NZ_FOEE01000017.1"/>
</dbReference>
<accession>A0A1H8W7H2</accession>
<feature type="region of interest" description="Disordered" evidence="9">
    <location>
        <begin position="641"/>
        <end position="680"/>
    </location>
</feature>
<evidence type="ECO:0000256" key="6">
    <source>
        <dbReference type="ARBA" id="ARBA00022989"/>
    </source>
</evidence>
<dbReference type="OrthoDB" id="3572933at2"/>
<feature type="transmembrane region" description="Helical" evidence="10">
    <location>
        <begin position="143"/>
        <end position="162"/>
    </location>
</feature>
<keyword evidence="3" id="KW-1003">Cell membrane</keyword>
<feature type="transmembrane region" description="Helical" evidence="10">
    <location>
        <begin position="6"/>
        <end position="24"/>
    </location>
</feature>
<evidence type="ECO:0000256" key="1">
    <source>
        <dbReference type="ARBA" id="ARBA00004651"/>
    </source>
</evidence>
<evidence type="ECO:0000256" key="8">
    <source>
        <dbReference type="ARBA" id="ARBA00037998"/>
    </source>
</evidence>
<evidence type="ECO:0000313" key="12">
    <source>
        <dbReference type="Proteomes" id="UP000198960"/>
    </source>
</evidence>
<reference evidence="12" key="1">
    <citation type="submission" date="2016-10" db="EMBL/GenBank/DDBJ databases">
        <authorList>
            <person name="Varghese N."/>
            <person name="Submissions S."/>
        </authorList>
    </citation>
    <scope>NUCLEOTIDE SEQUENCE [LARGE SCALE GENOMIC DNA]</scope>
    <source>
        <strain evidence="12">DSM 45413</strain>
    </source>
</reference>
<comment type="subcellular location">
    <subcellularLocation>
        <location evidence="1">Cell membrane</location>
        <topology evidence="1">Multi-pass membrane protein</topology>
    </subcellularLocation>
</comment>
<feature type="transmembrane region" description="Helical" evidence="10">
    <location>
        <begin position="378"/>
        <end position="398"/>
    </location>
</feature>
<dbReference type="InterPro" id="IPR001851">
    <property type="entry name" value="ABC_transp_permease"/>
</dbReference>
<evidence type="ECO:0000256" key="10">
    <source>
        <dbReference type="SAM" id="Phobius"/>
    </source>
</evidence>
<dbReference type="GO" id="GO:0005886">
    <property type="term" value="C:plasma membrane"/>
    <property type="evidence" value="ECO:0007669"/>
    <property type="project" value="UniProtKB-SubCell"/>
</dbReference>
<feature type="transmembrane region" description="Helical" evidence="10">
    <location>
        <begin position="476"/>
        <end position="494"/>
    </location>
</feature>
<feature type="transmembrane region" description="Helical" evidence="10">
    <location>
        <begin position="31"/>
        <end position="50"/>
    </location>
</feature>
<evidence type="ECO:0000313" key="11">
    <source>
        <dbReference type="EMBL" id="SEP23367.1"/>
    </source>
</evidence>
<evidence type="ECO:0000256" key="7">
    <source>
        <dbReference type="ARBA" id="ARBA00023136"/>
    </source>
</evidence>
<feature type="transmembrane region" description="Helical" evidence="10">
    <location>
        <begin position="599"/>
        <end position="617"/>
    </location>
</feature>
<feature type="transmembrane region" description="Helical" evidence="10">
    <location>
        <begin position="525"/>
        <end position="547"/>
    </location>
</feature>
<evidence type="ECO:0000256" key="4">
    <source>
        <dbReference type="ARBA" id="ARBA00022692"/>
    </source>
</evidence>
<feature type="transmembrane region" description="Helical" evidence="10">
    <location>
        <begin position="559"/>
        <end position="587"/>
    </location>
</feature>
<dbReference type="CDD" id="cd06582">
    <property type="entry name" value="TM_PBP1_LivH_like"/>
    <property type="match status" value="1"/>
</dbReference>
<dbReference type="InterPro" id="IPR052157">
    <property type="entry name" value="BCAA_transport_permease"/>
</dbReference>
<feature type="transmembrane region" description="Helical" evidence="10">
    <location>
        <begin position="265"/>
        <end position="287"/>
    </location>
</feature>
<dbReference type="GO" id="GO:0006865">
    <property type="term" value="P:amino acid transport"/>
    <property type="evidence" value="ECO:0007669"/>
    <property type="project" value="UniProtKB-KW"/>
</dbReference>
<feature type="transmembrane region" description="Helical" evidence="10">
    <location>
        <begin position="240"/>
        <end position="259"/>
    </location>
</feature>
<feature type="transmembrane region" description="Helical" evidence="10">
    <location>
        <begin position="56"/>
        <end position="82"/>
    </location>
</feature>
<dbReference type="AlphaFoldDB" id="A0A1H8W7H2"/>
<proteinExistence type="inferred from homology"/>
<keyword evidence="6 10" id="KW-1133">Transmembrane helix</keyword>
<name>A0A1H8W7H2_9ACTN</name>
<evidence type="ECO:0000256" key="5">
    <source>
        <dbReference type="ARBA" id="ARBA00022970"/>
    </source>
</evidence>
<keyword evidence="5" id="KW-0029">Amino-acid transport</keyword>
<dbReference type="PANTHER" id="PTHR11795">
    <property type="entry name" value="BRANCHED-CHAIN AMINO ACID TRANSPORT SYSTEM PERMEASE PROTEIN LIVH"/>
    <property type="match status" value="1"/>
</dbReference>
<keyword evidence="2" id="KW-0813">Transport</keyword>
<dbReference type="EMBL" id="FOEE01000017">
    <property type="protein sequence ID" value="SEP23367.1"/>
    <property type="molecule type" value="Genomic_DNA"/>
</dbReference>
<feature type="transmembrane region" description="Helical" evidence="10">
    <location>
        <begin position="404"/>
        <end position="425"/>
    </location>
</feature>
<feature type="transmembrane region" description="Helical" evidence="10">
    <location>
        <begin position="350"/>
        <end position="371"/>
    </location>
</feature>
<sequence>MLSYVLAGLGLGSIYAIAAGSLVITYVASGIFNLAFAAMAYSVARFYYFLLVEEDWAIIPAAIVSLFVFAPALGMFLYAVLFRHLRLRSTLVKLMATVGLSVALPPLINLWLEQPTDPTAPGLAPRPLATYDIFGSTINADQLATYIGLVVVLIVGVGLLRFTNVGLKVRALVDSEALTSLSGTSPGRVSLGVWAASATLAGLAGILIAPTAGLSVGSMTFLMSAAFAAVVAAKLRSLPLAVGVALLMGVATNVVQKYIDPSSDFGAAVVPSIPFAFMLLFLLFYALRGQAGDLVAGGALDRAIATQGGDPSVVSAVTGGSNRLILNPGVLAGVIFVGIVAFMPGMLDRFWSGLLAGGIAIAIALLSYTLVTGEGGMVWLSQITFAGGGAVLAAELVRNYEWDPLVAVLLGAVFIVPVGVIIGLLTIRLGNLYVALVTLTFGSLIQTLVFARDPFYNFGSGQPMPRPEFATTNDDFAYLGLAVFVILAILIVNVRRSTAGLAMSAVRFSENGAKTLGISVVQTKVLVSGLATYTAAVGGGFIAMNAGSTLPDSFNPTGGLVWLAVLVTMGARSNIAALIAGIMFVMMPQVFSTYVSHDYADVPIILFGLGALGLALHPEGVVIQTGNNIMKLFGRGRRTKAVVPPGTPGASGPSAHESGDVDATPGSPVSVEKITAGGQA</sequence>
<gene>
    <name evidence="11" type="ORF">SAMN05660991_04123</name>
</gene>
<dbReference type="GO" id="GO:0015658">
    <property type="term" value="F:branched-chain amino acid transmembrane transporter activity"/>
    <property type="evidence" value="ECO:0007669"/>
    <property type="project" value="InterPro"/>
</dbReference>
<feature type="transmembrane region" description="Helical" evidence="10">
    <location>
        <begin position="189"/>
        <end position="208"/>
    </location>
</feature>
<comment type="similarity">
    <text evidence="8">Belongs to the binding-protein-dependent transport system permease family. LivHM subfamily.</text>
</comment>
<evidence type="ECO:0000256" key="3">
    <source>
        <dbReference type="ARBA" id="ARBA00022475"/>
    </source>
</evidence>
<keyword evidence="4 10" id="KW-0812">Transmembrane</keyword>
<feature type="transmembrane region" description="Helical" evidence="10">
    <location>
        <begin position="432"/>
        <end position="451"/>
    </location>
</feature>
<keyword evidence="7 10" id="KW-0472">Membrane</keyword>
<dbReference type="Pfam" id="PF02653">
    <property type="entry name" value="BPD_transp_2"/>
    <property type="match status" value="2"/>
</dbReference>
<dbReference type="Proteomes" id="UP000198960">
    <property type="component" value="Unassembled WGS sequence"/>
</dbReference>
<dbReference type="PANTHER" id="PTHR11795:SF445">
    <property type="entry name" value="AMINO ACID ABC TRANSPORTER PERMEASE PROTEIN"/>
    <property type="match status" value="1"/>
</dbReference>
<evidence type="ECO:0000256" key="9">
    <source>
        <dbReference type="SAM" id="MobiDB-lite"/>
    </source>
</evidence>